<dbReference type="Proteomes" id="UP001500841">
    <property type="component" value="Unassembled WGS sequence"/>
</dbReference>
<evidence type="ECO:0008006" key="3">
    <source>
        <dbReference type="Google" id="ProtNLM"/>
    </source>
</evidence>
<reference evidence="2" key="1">
    <citation type="journal article" date="2019" name="Int. J. Syst. Evol. Microbiol.">
        <title>The Global Catalogue of Microorganisms (GCM) 10K type strain sequencing project: providing services to taxonomists for standard genome sequencing and annotation.</title>
        <authorList>
            <consortium name="The Broad Institute Genomics Platform"/>
            <consortium name="The Broad Institute Genome Sequencing Center for Infectious Disease"/>
            <person name="Wu L."/>
            <person name="Ma J."/>
        </authorList>
    </citation>
    <scope>NUCLEOTIDE SEQUENCE [LARGE SCALE GENOMIC DNA]</scope>
    <source>
        <strain evidence="2">JCM 17085</strain>
    </source>
</reference>
<sequence length="389" mass="41186">MKKISYLLGIAVVAVISACNPLDKTYKQLGDLPAPAAPAASVTITLSAADYALLPKGNSAQKSLYFKTVDSAKAGIPLILAAKYPTYGEKSSATVTYAAAPLSVKSVDSIYNDVAYTLKPADYTLNGGTTTYTNFSATQIITWLGIKYPAAVENQIAVITFNFYEGGATTTGVQQSFLFKGGVWTKLYTISPAQYASIGKGGNNNDFVSADAALLPNYFNAFLKVDPAVSATAKAGDTKYVSYKYYAGGAAPNTFQRVMVLTFDGTNWTTTSTPGTIVFAKTNGIWVADNTVTLKLASADYKFIAAIPGIASDAAMANLNSFGNFNIQGGATSWTDDQINNGIIALLKSKYATAETDQKFVITYAAYSGGNIVVTKTFVFNGTTFVLQQ</sequence>
<gene>
    <name evidence="1" type="ORF">GCM10022392_11590</name>
</gene>
<dbReference type="RefSeq" id="WP_345101715.1">
    <property type="nucleotide sequence ID" value="NZ_BAABCV010000003.1"/>
</dbReference>
<proteinExistence type="predicted"/>
<organism evidence="1 2">
    <name type="scientific">Mucilaginibacter panaciglaebae</name>
    <dbReference type="NCBI Taxonomy" id="502331"/>
    <lineage>
        <taxon>Bacteria</taxon>
        <taxon>Pseudomonadati</taxon>
        <taxon>Bacteroidota</taxon>
        <taxon>Sphingobacteriia</taxon>
        <taxon>Sphingobacteriales</taxon>
        <taxon>Sphingobacteriaceae</taxon>
        <taxon>Mucilaginibacter</taxon>
    </lineage>
</organism>
<dbReference type="EMBL" id="BAABCV010000003">
    <property type="protein sequence ID" value="GAA4091364.1"/>
    <property type="molecule type" value="Genomic_DNA"/>
</dbReference>
<accession>A0ABP7WLB3</accession>
<evidence type="ECO:0000313" key="2">
    <source>
        <dbReference type="Proteomes" id="UP001500841"/>
    </source>
</evidence>
<dbReference type="PROSITE" id="PS51257">
    <property type="entry name" value="PROKAR_LIPOPROTEIN"/>
    <property type="match status" value="1"/>
</dbReference>
<evidence type="ECO:0000313" key="1">
    <source>
        <dbReference type="EMBL" id="GAA4091364.1"/>
    </source>
</evidence>
<name>A0ABP7WLB3_9SPHI</name>
<keyword evidence="2" id="KW-1185">Reference proteome</keyword>
<comment type="caution">
    <text evidence="1">The sequence shown here is derived from an EMBL/GenBank/DDBJ whole genome shotgun (WGS) entry which is preliminary data.</text>
</comment>
<protein>
    <recommendedName>
        <fullName evidence="3">DUF5017 domain-containing protein</fullName>
    </recommendedName>
</protein>